<gene>
    <name evidence="1" type="ORF">MBLL_01793</name>
    <name evidence="2" type="ORF">OICFNHDK_1015</name>
</gene>
<dbReference type="Proteomes" id="UP001055307">
    <property type="component" value="Unassembled WGS sequence"/>
</dbReference>
<dbReference type="AlphaFoldDB" id="A0A679JSZ1"/>
<evidence type="ECO:0000313" key="2">
    <source>
        <dbReference type="EMBL" id="GJD38570.1"/>
    </source>
</evidence>
<evidence type="ECO:0000313" key="1">
    <source>
        <dbReference type="EMBL" id="CAA2139789.1"/>
    </source>
</evidence>
<proteinExistence type="predicted"/>
<accession>A0A679JSZ1</accession>
<dbReference type="EMBL" id="LR743510">
    <property type="protein sequence ID" value="CAA2139789.1"/>
    <property type="molecule type" value="Genomic_DNA"/>
</dbReference>
<keyword evidence="3" id="KW-1185">Reference proteome</keyword>
<geneLocation type="plasmid" evidence="1">
    <name>1</name>
</geneLocation>
<dbReference type="EMBL" id="BPQF01000007">
    <property type="protein sequence ID" value="GJD38570.1"/>
    <property type="molecule type" value="Genomic_DNA"/>
</dbReference>
<organism evidence="1">
    <name type="scientific">Methylobacterium bullatum</name>
    <dbReference type="NCBI Taxonomy" id="570505"/>
    <lineage>
        <taxon>Bacteria</taxon>
        <taxon>Pseudomonadati</taxon>
        <taxon>Pseudomonadota</taxon>
        <taxon>Alphaproteobacteria</taxon>
        <taxon>Hyphomicrobiales</taxon>
        <taxon>Methylobacteriaceae</taxon>
        <taxon>Methylobacterium</taxon>
    </lineage>
</organism>
<keyword evidence="1" id="KW-0614">Plasmid</keyword>
<protein>
    <submittedName>
        <fullName evidence="1">Uncharacterized protein</fullName>
    </submittedName>
</protein>
<sequence length="48" mass="5335">MLGIGVIWAGGLARLGIYDQHDRLLTWVSGRVHRLRRAGHRAGGTVER</sequence>
<reference evidence="2" key="3">
    <citation type="submission" date="2021-08" db="EMBL/GenBank/DDBJ databases">
        <authorList>
            <person name="Tani A."/>
            <person name="Ola A."/>
            <person name="Ogura Y."/>
            <person name="Katsura K."/>
            <person name="Hayashi T."/>
        </authorList>
    </citation>
    <scope>NUCLEOTIDE SEQUENCE</scope>
    <source>
        <strain evidence="2">DSM 21893</strain>
    </source>
</reference>
<evidence type="ECO:0000313" key="3">
    <source>
        <dbReference type="Proteomes" id="UP001055307"/>
    </source>
</evidence>
<reference evidence="2" key="1">
    <citation type="journal article" date="2016" name="Front. Microbiol.">
        <title>Genome Sequence of the Piezophilic, Mesophilic Sulfate-Reducing Bacterium Desulfovibrio indicus J2T.</title>
        <authorList>
            <person name="Cao J."/>
            <person name="Maignien L."/>
            <person name="Shao Z."/>
            <person name="Alain K."/>
            <person name="Jebbar M."/>
        </authorList>
    </citation>
    <scope>NUCLEOTIDE SEQUENCE</scope>
    <source>
        <strain evidence="2">DSM 21893</strain>
    </source>
</reference>
<name>A0A679JSZ1_9HYPH</name>
<reference evidence="1" key="2">
    <citation type="submission" date="2019-12" db="EMBL/GenBank/DDBJ databases">
        <authorList>
            <person name="Cremers G."/>
        </authorList>
    </citation>
    <scope>NUCLEOTIDE SEQUENCE</scope>
    <source>
        <strain evidence="1">Mbul2</strain>
        <plasmid evidence="1">1</plasmid>
    </source>
</reference>